<dbReference type="InterPro" id="IPR051311">
    <property type="entry name" value="DedA_domain"/>
</dbReference>
<dbReference type="PANTHER" id="PTHR42709:SF11">
    <property type="entry name" value="DEDA FAMILY PROTEIN"/>
    <property type="match status" value="1"/>
</dbReference>
<dbReference type="InterPro" id="IPR032816">
    <property type="entry name" value="VTT_dom"/>
</dbReference>
<proteinExistence type="predicted"/>
<protein>
    <submittedName>
        <fullName evidence="2">SNARE associated Golgi protein</fullName>
    </submittedName>
</protein>
<evidence type="ECO:0000259" key="1">
    <source>
        <dbReference type="Pfam" id="PF09335"/>
    </source>
</evidence>
<dbReference type="AlphaFoldDB" id="A0A347WBD7"/>
<dbReference type="Pfam" id="PF09335">
    <property type="entry name" value="VTT_dom"/>
    <property type="match status" value="1"/>
</dbReference>
<dbReference type="EMBL" id="CP023036">
    <property type="protein sequence ID" value="AXY22180.1"/>
    <property type="molecule type" value="Genomic_DNA"/>
</dbReference>
<dbReference type="Proteomes" id="UP000264120">
    <property type="component" value="Chromosome"/>
</dbReference>
<dbReference type="GeneID" id="98313571"/>
<dbReference type="RefSeq" id="WP_102325454.1">
    <property type="nucleotide sequence ID" value="NZ_CP023036.1"/>
</dbReference>
<accession>A0A347WBD7</accession>
<feature type="domain" description="VTT" evidence="1">
    <location>
        <begin position="56"/>
        <end position="156"/>
    </location>
</feature>
<dbReference type="OrthoDB" id="9810270at2"/>
<evidence type="ECO:0000313" key="2">
    <source>
        <dbReference type="EMBL" id="AXY22180.1"/>
    </source>
</evidence>
<dbReference type="GO" id="GO:0005886">
    <property type="term" value="C:plasma membrane"/>
    <property type="evidence" value="ECO:0007669"/>
    <property type="project" value="TreeGrafter"/>
</dbReference>
<dbReference type="KEGG" id="ksc:CD178_01402"/>
<gene>
    <name evidence="2" type="ORF">CD178_01402</name>
</gene>
<organism evidence="2 3">
    <name type="scientific">Komagataeibacter saccharivorans</name>
    <dbReference type="NCBI Taxonomy" id="265959"/>
    <lineage>
        <taxon>Bacteria</taxon>
        <taxon>Pseudomonadati</taxon>
        <taxon>Pseudomonadota</taxon>
        <taxon>Alphaproteobacteria</taxon>
        <taxon>Acetobacterales</taxon>
        <taxon>Acetobacteraceae</taxon>
        <taxon>Komagataeibacter</taxon>
    </lineage>
</organism>
<sequence length="192" mass="21155">MLDRLYARIIALAASPHAVIWLAIIAFAEASFFPLPPDIMLIPMVLARRDRAFRLAAICTTASVCGAVLGWVIGAFLLEYAAMPIVRLYHAEHTLLSLQERFREWGIWIILIKGLTPIPFKFVTIASGAAHLSLLPFLAACAITRGVRFFLLAVLLRRFGAPIQNFIENRLPVVAAMFAVALVGGILALKYI</sequence>
<dbReference type="PANTHER" id="PTHR42709">
    <property type="entry name" value="ALKALINE PHOSPHATASE LIKE PROTEIN"/>
    <property type="match status" value="1"/>
</dbReference>
<name>A0A347WBD7_9PROT</name>
<evidence type="ECO:0000313" key="3">
    <source>
        <dbReference type="Proteomes" id="UP000264120"/>
    </source>
</evidence>
<keyword evidence="3" id="KW-1185">Reference proteome</keyword>
<reference evidence="2 3" key="1">
    <citation type="submission" date="2017-08" db="EMBL/GenBank/DDBJ databases">
        <title>Complete genome sequence of Gluconacetobacter saccharivorans CV1 isolated from Fermented Vinegar.</title>
        <authorList>
            <person name="Kim S.-Y."/>
        </authorList>
    </citation>
    <scope>NUCLEOTIDE SEQUENCE [LARGE SCALE GENOMIC DNA]</scope>
    <source>
        <strain evidence="2 3">CV1</strain>
    </source>
</reference>